<organism evidence="2 3">
    <name type="scientific">Beggiatoa alba B18LD</name>
    <dbReference type="NCBI Taxonomy" id="395493"/>
    <lineage>
        <taxon>Bacteria</taxon>
        <taxon>Pseudomonadati</taxon>
        <taxon>Pseudomonadota</taxon>
        <taxon>Gammaproteobacteria</taxon>
        <taxon>Thiotrichales</taxon>
        <taxon>Thiotrichaceae</taxon>
        <taxon>Beggiatoa</taxon>
    </lineage>
</organism>
<gene>
    <name evidence="2" type="ORF">BegalDRAFT_1268</name>
</gene>
<dbReference type="STRING" id="395493.BegalDRAFT_1268"/>
<sequence>MRTQNLFALLCALPIVFFAQFAAAEDDYTITNDAGVVIDELYLAASETTEWGPDILGQDTLAEGATASIIFDHDDDRCLWDLGIKDANGNKIAWQKLDLCKYTKITLKPEGVANLE</sequence>
<dbReference type="EMBL" id="JH600070">
    <property type="protein sequence ID" value="EIJ42165.1"/>
    <property type="molecule type" value="Genomic_DNA"/>
</dbReference>
<dbReference type="eggNOG" id="ENOG5032ST0">
    <property type="taxonomic scope" value="Bacteria"/>
</dbReference>
<dbReference type="AlphaFoldDB" id="I3CEX2"/>
<evidence type="ECO:0000313" key="3">
    <source>
        <dbReference type="Proteomes" id="UP000005744"/>
    </source>
</evidence>
<protein>
    <recommendedName>
        <fullName evidence="4">Argininosuccinate lyase</fullName>
    </recommendedName>
</protein>
<dbReference type="RefSeq" id="WP_002684859.1">
    <property type="nucleotide sequence ID" value="NZ_JH600070.1"/>
</dbReference>
<dbReference type="Proteomes" id="UP000005744">
    <property type="component" value="Unassembled WGS sequence"/>
</dbReference>
<name>I3CEX2_9GAMM</name>
<feature type="chain" id="PRO_5003668815" description="Argininosuccinate lyase" evidence="1">
    <location>
        <begin position="25"/>
        <end position="116"/>
    </location>
</feature>
<dbReference type="OrthoDB" id="5461283at2"/>
<keyword evidence="3" id="KW-1185">Reference proteome</keyword>
<reference evidence="2 3" key="1">
    <citation type="submission" date="2011-11" db="EMBL/GenBank/DDBJ databases">
        <title>Improved High-Quality Draft sequence of Beggiatoa alba B18lD.</title>
        <authorList>
            <consortium name="US DOE Joint Genome Institute"/>
            <person name="Lucas S."/>
            <person name="Han J."/>
            <person name="Lapidus A."/>
            <person name="Cheng J.-F."/>
            <person name="Goodwin L."/>
            <person name="Pitluck S."/>
            <person name="Peters L."/>
            <person name="Mikhailova N."/>
            <person name="Held B."/>
            <person name="Detter J.C."/>
            <person name="Han C."/>
            <person name="Tapia R."/>
            <person name="Land M."/>
            <person name="Hauser L."/>
            <person name="Kyrpides N."/>
            <person name="Ivanova N."/>
            <person name="Pagani I."/>
            <person name="Samuel K."/>
            <person name="Teske A."/>
            <person name="Mueller J."/>
            <person name="Woyke T."/>
        </authorList>
    </citation>
    <scope>NUCLEOTIDE SEQUENCE [LARGE SCALE GENOMIC DNA]</scope>
    <source>
        <strain evidence="2 3">B18LD</strain>
    </source>
</reference>
<feature type="signal peptide" evidence="1">
    <location>
        <begin position="1"/>
        <end position="24"/>
    </location>
</feature>
<accession>I3CEX2</accession>
<evidence type="ECO:0000313" key="2">
    <source>
        <dbReference type="EMBL" id="EIJ42165.1"/>
    </source>
</evidence>
<dbReference type="HOGENOM" id="CLU_139214_0_0_6"/>
<proteinExistence type="predicted"/>
<evidence type="ECO:0000256" key="1">
    <source>
        <dbReference type="SAM" id="SignalP"/>
    </source>
</evidence>
<evidence type="ECO:0008006" key="4">
    <source>
        <dbReference type="Google" id="ProtNLM"/>
    </source>
</evidence>
<keyword evidence="1" id="KW-0732">Signal</keyword>